<dbReference type="PROSITE" id="PS50240">
    <property type="entry name" value="TRYPSIN_DOM"/>
    <property type="match status" value="1"/>
</dbReference>
<dbReference type="InterPro" id="IPR051487">
    <property type="entry name" value="Ser/Thr_Proteases_Immune/Dev"/>
</dbReference>
<dbReference type="EMBL" id="BMXY01000005">
    <property type="protein sequence ID" value="GGZ72172.1"/>
    <property type="molecule type" value="Genomic_DNA"/>
</dbReference>
<dbReference type="Gene3D" id="2.40.10.10">
    <property type="entry name" value="Trypsin-like serine proteases"/>
    <property type="match status" value="1"/>
</dbReference>
<protein>
    <recommendedName>
        <fullName evidence="3">Peptidase S1 domain-containing protein</fullName>
    </recommendedName>
</protein>
<name>A0ABQ3C9P0_9GAMM</name>
<evidence type="ECO:0000313" key="4">
    <source>
        <dbReference type="EMBL" id="GGZ72172.1"/>
    </source>
</evidence>
<dbReference type="InterPro" id="IPR001254">
    <property type="entry name" value="Trypsin_dom"/>
</dbReference>
<dbReference type="PRINTS" id="PR00722">
    <property type="entry name" value="CHYMOTRYPSIN"/>
</dbReference>
<dbReference type="RefSeq" id="WP_189451112.1">
    <property type="nucleotide sequence ID" value="NZ_BMXY01000005.1"/>
</dbReference>
<evidence type="ECO:0000313" key="5">
    <source>
        <dbReference type="Proteomes" id="UP000643403"/>
    </source>
</evidence>
<dbReference type="Pfam" id="PF00089">
    <property type="entry name" value="Trypsin"/>
    <property type="match status" value="1"/>
</dbReference>
<dbReference type="InterPro" id="IPR009003">
    <property type="entry name" value="Peptidase_S1_PA"/>
</dbReference>
<dbReference type="SUPFAM" id="SSF50494">
    <property type="entry name" value="Trypsin-like serine proteases"/>
    <property type="match status" value="1"/>
</dbReference>
<evidence type="ECO:0000259" key="3">
    <source>
        <dbReference type="PROSITE" id="PS50240"/>
    </source>
</evidence>
<organism evidence="4 5">
    <name type="scientific">Cognatilysobacter xinjiangensis</name>
    <dbReference type="NCBI Taxonomy" id="546892"/>
    <lineage>
        <taxon>Bacteria</taxon>
        <taxon>Pseudomonadati</taxon>
        <taxon>Pseudomonadota</taxon>
        <taxon>Gammaproteobacteria</taxon>
        <taxon>Lysobacterales</taxon>
        <taxon>Lysobacteraceae</taxon>
        <taxon>Cognatilysobacter</taxon>
    </lineage>
</organism>
<reference evidence="5" key="1">
    <citation type="journal article" date="2019" name="Int. J. Syst. Evol. Microbiol.">
        <title>The Global Catalogue of Microorganisms (GCM) 10K type strain sequencing project: providing services to taxonomists for standard genome sequencing and annotation.</title>
        <authorList>
            <consortium name="The Broad Institute Genomics Platform"/>
            <consortium name="The Broad Institute Genome Sequencing Center for Infectious Disease"/>
            <person name="Wu L."/>
            <person name="Ma J."/>
        </authorList>
    </citation>
    <scope>NUCLEOTIDE SEQUENCE [LARGE SCALE GENOMIC DNA]</scope>
    <source>
        <strain evidence="5">KCTC 22558</strain>
    </source>
</reference>
<dbReference type="PANTHER" id="PTHR24256">
    <property type="entry name" value="TRYPTASE-RELATED"/>
    <property type="match status" value="1"/>
</dbReference>
<dbReference type="SMART" id="SM00020">
    <property type="entry name" value="Tryp_SPc"/>
    <property type="match status" value="1"/>
</dbReference>
<feature type="signal peptide" evidence="2">
    <location>
        <begin position="1"/>
        <end position="27"/>
    </location>
</feature>
<proteinExistence type="predicted"/>
<keyword evidence="1" id="KW-1015">Disulfide bond</keyword>
<feature type="domain" description="Peptidase S1" evidence="3">
    <location>
        <begin position="34"/>
        <end position="263"/>
    </location>
</feature>
<gene>
    <name evidence="4" type="ORF">GCM10008101_28060</name>
</gene>
<dbReference type="InterPro" id="IPR001314">
    <property type="entry name" value="Peptidase_S1A"/>
</dbReference>
<comment type="caution">
    <text evidence="4">The sequence shown here is derived from an EMBL/GenBank/DDBJ whole genome shotgun (WGS) entry which is preliminary data.</text>
</comment>
<feature type="chain" id="PRO_5045276390" description="Peptidase S1 domain-containing protein" evidence="2">
    <location>
        <begin position="28"/>
        <end position="267"/>
    </location>
</feature>
<sequence>MNPVSIRTSRLFAVLLASLAASGVADALVVRHDVADAAYLARESEFPAVFSLYRTRAGHPDCLATLIAPRHALTAAHCTDVEKLRAAIDAGTGFRVDIAGRADSIVAVFVPPLRADGSSPDVAILQLGSPVDGIEPIAPHAMSDEVGRIVLMPGWGGTGTGKTGAGTSDGFFRVAENRVDRAENGRLYWVFDDPATGRALTLEGISGPGDSGGPALMQTVSGWEIVGMSSAQRNGDGAEGVYGVEEVFVRVSDLTAWIDRVIRSTTD</sequence>
<dbReference type="InterPro" id="IPR043504">
    <property type="entry name" value="Peptidase_S1_PA_chymotrypsin"/>
</dbReference>
<dbReference type="InterPro" id="IPR018114">
    <property type="entry name" value="TRYPSIN_HIS"/>
</dbReference>
<dbReference type="PROSITE" id="PS00134">
    <property type="entry name" value="TRYPSIN_HIS"/>
    <property type="match status" value="1"/>
</dbReference>
<keyword evidence="2" id="KW-0732">Signal</keyword>
<evidence type="ECO:0000256" key="2">
    <source>
        <dbReference type="SAM" id="SignalP"/>
    </source>
</evidence>
<evidence type="ECO:0000256" key="1">
    <source>
        <dbReference type="ARBA" id="ARBA00023157"/>
    </source>
</evidence>
<keyword evidence="5" id="KW-1185">Reference proteome</keyword>
<accession>A0ABQ3C9P0</accession>
<dbReference type="Proteomes" id="UP000643403">
    <property type="component" value="Unassembled WGS sequence"/>
</dbReference>